<gene>
    <name evidence="3" type="ORF">A6R68_20308</name>
</gene>
<evidence type="ECO:0000259" key="2">
    <source>
        <dbReference type="SMART" id="SM01017"/>
    </source>
</evidence>
<feature type="region of interest" description="Disordered" evidence="1">
    <location>
        <begin position="141"/>
        <end position="162"/>
    </location>
</feature>
<keyword evidence="4" id="KW-1185">Reference proteome</keyword>
<dbReference type="InterPro" id="IPR011022">
    <property type="entry name" value="Arrestin_C-like"/>
</dbReference>
<dbReference type="Gene3D" id="2.60.40.640">
    <property type="match status" value="1"/>
</dbReference>
<evidence type="ECO:0000313" key="4">
    <source>
        <dbReference type="Proteomes" id="UP000092124"/>
    </source>
</evidence>
<dbReference type="PANTHER" id="PTHR11188:SF48">
    <property type="entry name" value="ARRESTIN DOMAIN-CONTAINING PROTEIN 2"/>
    <property type="match status" value="1"/>
</dbReference>
<dbReference type="GO" id="GO:0005737">
    <property type="term" value="C:cytoplasm"/>
    <property type="evidence" value="ECO:0007669"/>
    <property type="project" value="TreeGrafter"/>
</dbReference>
<dbReference type="STRING" id="56216.A0A1A6HU14"/>
<organism evidence="3 4">
    <name type="scientific">Neotoma lepida</name>
    <name type="common">Desert woodrat</name>
    <dbReference type="NCBI Taxonomy" id="56216"/>
    <lineage>
        <taxon>Eukaryota</taxon>
        <taxon>Metazoa</taxon>
        <taxon>Chordata</taxon>
        <taxon>Craniata</taxon>
        <taxon>Vertebrata</taxon>
        <taxon>Euteleostomi</taxon>
        <taxon>Mammalia</taxon>
        <taxon>Eutheria</taxon>
        <taxon>Euarchontoglires</taxon>
        <taxon>Glires</taxon>
        <taxon>Rodentia</taxon>
        <taxon>Myomorpha</taxon>
        <taxon>Muroidea</taxon>
        <taxon>Cricetidae</taxon>
        <taxon>Neotominae</taxon>
        <taxon>Neotoma</taxon>
    </lineage>
</organism>
<dbReference type="GO" id="GO:0005886">
    <property type="term" value="C:plasma membrane"/>
    <property type="evidence" value="ECO:0007669"/>
    <property type="project" value="TreeGrafter"/>
</dbReference>
<dbReference type="OrthoDB" id="2333384at2759"/>
<dbReference type="EMBL" id="LZPO01011155">
    <property type="protein sequence ID" value="OBS81490.1"/>
    <property type="molecule type" value="Genomic_DNA"/>
</dbReference>
<protein>
    <recommendedName>
        <fullName evidence="2">Arrestin C-terminal-like domain-containing protein</fullName>
    </recommendedName>
</protein>
<evidence type="ECO:0000256" key="1">
    <source>
        <dbReference type="SAM" id="MobiDB-lite"/>
    </source>
</evidence>
<feature type="non-terminal residue" evidence="3">
    <location>
        <position position="1"/>
    </location>
</feature>
<dbReference type="PANTHER" id="PTHR11188">
    <property type="entry name" value="ARRESTIN DOMAIN CONTAINING PROTEIN"/>
    <property type="match status" value="1"/>
</dbReference>
<dbReference type="SMART" id="SM01017">
    <property type="entry name" value="Arrestin_C"/>
    <property type="match status" value="1"/>
</dbReference>
<sequence length="162" mass="17161">IPIFAEIDNGSTRAVQPHAALIQTQTFMARGASKQKRAVVASVDGEPVGPGRHALWPGRELHIPPVGPSILHCQVLSLVYSLKVCVDIPGSWKLLLELPLVIGKVPLYPLGSRSASMGSCASFLQNWGLCTLMEWPEAPPEYSGVEGEPAASGFTGALSPPL</sequence>
<proteinExistence type="predicted"/>
<reference evidence="3 4" key="1">
    <citation type="submission" date="2016-06" db="EMBL/GenBank/DDBJ databases">
        <title>The Draft Genome Sequence and Annotation of the Desert Woodrat Neotoma lepida.</title>
        <authorList>
            <person name="Campbell M."/>
            <person name="Oakeson K.F."/>
            <person name="Yandell M."/>
            <person name="Halpert J.R."/>
            <person name="Dearing D."/>
        </authorList>
    </citation>
    <scope>NUCLEOTIDE SEQUENCE [LARGE SCALE GENOMIC DNA]</scope>
    <source>
        <strain evidence="3">417</strain>
        <tissue evidence="3">Liver</tissue>
    </source>
</reference>
<dbReference type="InterPro" id="IPR050357">
    <property type="entry name" value="Arrestin_domain-protein"/>
</dbReference>
<name>A0A1A6HU14_NEOLE</name>
<evidence type="ECO:0000313" key="3">
    <source>
        <dbReference type="EMBL" id="OBS81490.1"/>
    </source>
</evidence>
<dbReference type="GO" id="GO:0015031">
    <property type="term" value="P:protein transport"/>
    <property type="evidence" value="ECO:0007669"/>
    <property type="project" value="TreeGrafter"/>
</dbReference>
<comment type="caution">
    <text evidence="3">The sequence shown here is derived from an EMBL/GenBank/DDBJ whole genome shotgun (WGS) entry which is preliminary data.</text>
</comment>
<feature type="domain" description="Arrestin C-terminal-like" evidence="2">
    <location>
        <begin position="1"/>
        <end position="107"/>
    </location>
</feature>
<dbReference type="Proteomes" id="UP000092124">
    <property type="component" value="Unassembled WGS sequence"/>
</dbReference>
<dbReference type="AlphaFoldDB" id="A0A1A6HU14"/>
<dbReference type="InterPro" id="IPR014756">
    <property type="entry name" value="Ig_E-set"/>
</dbReference>
<dbReference type="InterPro" id="IPR014752">
    <property type="entry name" value="Arrestin-like_C"/>
</dbReference>
<dbReference type="SUPFAM" id="SSF81296">
    <property type="entry name" value="E set domains"/>
    <property type="match status" value="1"/>
</dbReference>
<dbReference type="Pfam" id="PF02752">
    <property type="entry name" value="Arrestin_C"/>
    <property type="match status" value="1"/>
</dbReference>
<accession>A0A1A6HU14</accession>